<organism evidence="4 5">
    <name type="scientific">Tritonibacter multivorans</name>
    <dbReference type="NCBI Taxonomy" id="928856"/>
    <lineage>
        <taxon>Bacteria</taxon>
        <taxon>Pseudomonadati</taxon>
        <taxon>Pseudomonadota</taxon>
        <taxon>Alphaproteobacteria</taxon>
        <taxon>Rhodobacterales</taxon>
        <taxon>Paracoccaceae</taxon>
        <taxon>Tritonibacter</taxon>
    </lineage>
</organism>
<dbReference type="InterPro" id="IPR003736">
    <property type="entry name" value="PAAI_dom"/>
</dbReference>
<protein>
    <submittedName>
        <fullName evidence="4">Acyl-coenzyme A thioesterase PaaI</fullName>
        <ecNumber evidence="4">3.1.2.-</ecNumber>
    </submittedName>
</protein>
<dbReference type="CDD" id="cd03443">
    <property type="entry name" value="PaaI_thioesterase"/>
    <property type="match status" value="1"/>
</dbReference>
<dbReference type="InterPro" id="IPR039298">
    <property type="entry name" value="ACOT13"/>
</dbReference>
<dbReference type="InterPro" id="IPR029069">
    <property type="entry name" value="HotDog_dom_sf"/>
</dbReference>
<evidence type="ECO:0000313" key="5">
    <source>
        <dbReference type="Proteomes" id="UP000052022"/>
    </source>
</evidence>
<sequence>MTQQRIQQSFDAQTMMTTLGATLDSVEEGRVVISAPILPTSLQQLGAAHAALPFAISDSAAGYAALTVMEQGLEVVSAEVKINLLAPGLGDRLRATGKVVKAGKRLVVVTAEVHALDQGRETLIALLQGTMVPVPVR</sequence>
<dbReference type="SUPFAM" id="SSF54637">
    <property type="entry name" value="Thioesterase/thiol ester dehydrase-isomerase"/>
    <property type="match status" value="1"/>
</dbReference>
<evidence type="ECO:0000256" key="2">
    <source>
        <dbReference type="ARBA" id="ARBA00022801"/>
    </source>
</evidence>
<dbReference type="OrthoDB" id="9806185at2"/>
<feature type="domain" description="Thioesterase" evidence="3">
    <location>
        <begin position="46"/>
        <end position="119"/>
    </location>
</feature>
<comment type="similarity">
    <text evidence="1">Belongs to the thioesterase PaaI family.</text>
</comment>
<name>A0A0P1G1A9_9RHOB</name>
<dbReference type="NCBIfam" id="TIGR00369">
    <property type="entry name" value="unchar_dom_1"/>
    <property type="match status" value="1"/>
</dbReference>
<dbReference type="RefSeq" id="WP_058288580.1">
    <property type="nucleotide sequence ID" value="NZ_CYSD01000012.1"/>
</dbReference>
<dbReference type="Proteomes" id="UP000052022">
    <property type="component" value="Unassembled WGS sequence"/>
</dbReference>
<evidence type="ECO:0000259" key="3">
    <source>
        <dbReference type="Pfam" id="PF03061"/>
    </source>
</evidence>
<dbReference type="PANTHER" id="PTHR21660:SF1">
    <property type="entry name" value="ACYL-COENZYME A THIOESTERASE 13"/>
    <property type="match status" value="1"/>
</dbReference>
<dbReference type="EMBL" id="CYSD01000012">
    <property type="protein sequence ID" value="CUH75554.1"/>
    <property type="molecule type" value="Genomic_DNA"/>
</dbReference>
<dbReference type="EC" id="3.1.2.-" evidence="4"/>
<dbReference type="PANTHER" id="PTHR21660">
    <property type="entry name" value="THIOESTERASE SUPERFAMILY MEMBER-RELATED"/>
    <property type="match status" value="1"/>
</dbReference>
<reference evidence="4 5" key="1">
    <citation type="submission" date="2015-09" db="EMBL/GenBank/DDBJ databases">
        <authorList>
            <consortium name="Swine Surveillance"/>
        </authorList>
    </citation>
    <scope>NUCLEOTIDE SEQUENCE [LARGE SCALE GENOMIC DNA]</scope>
    <source>
        <strain evidence="4 5">CECT 7557</strain>
    </source>
</reference>
<proteinExistence type="inferred from homology"/>
<dbReference type="AlphaFoldDB" id="A0A0P1G1A9"/>
<keyword evidence="2 4" id="KW-0378">Hydrolase</keyword>
<gene>
    <name evidence="4" type="primary">paaI</name>
    <name evidence="4" type="ORF">TRM7557_00446</name>
</gene>
<accession>A0A0P1G1A9</accession>
<evidence type="ECO:0000256" key="1">
    <source>
        <dbReference type="ARBA" id="ARBA00008324"/>
    </source>
</evidence>
<dbReference type="Pfam" id="PF03061">
    <property type="entry name" value="4HBT"/>
    <property type="match status" value="1"/>
</dbReference>
<dbReference type="InterPro" id="IPR006683">
    <property type="entry name" value="Thioestr_dom"/>
</dbReference>
<evidence type="ECO:0000313" key="4">
    <source>
        <dbReference type="EMBL" id="CUH75554.1"/>
    </source>
</evidence>
<dbReference type="STRING" id="928856.SAMN04488049_103339"/>
<keyword evidence="5" id="KW-1185">Reference proteome</keyword>
<dbReference type="GO" id="GO:0047617">
    <property type="term" value="F:fatty acyl-CoA hydrolase activity"/>
    <property type="evidence" value="ECO:0007669"/>
    <property type="project" value="InterPro"/>
</dbReference>
<dbReference type="Gene3D" id="3.10.129.10">
    <property type="entry name" value="Hotdog Thioesterase"/>
    <property type="match status" value="1"/>
</dbReference>